<dbReference type="InterPro" id="IPR013785">
    <property type="entry name" value="Aldolase_TIM"/>
</dbReference>
<accession>A0A448PPN3</accession>
<gene>
    <name evidence="1" type="ORF">NCTC10951_02765</name>
</gene>
<dbReference type="OrthoDB" id="3248299at2"/>
<evidence type="ECO:0000313" key="2">
    <source>
        <dbReference type="Proteomes" id="UP000268658"/>
    </source>
</evidence>
<dbReference type="Gene3D" id="3.20.20.70">
    <property type="entry name" value="Aldolase class I"/>
    <property type="match status" value="1"/>
</dbReference>
<protein>
    <submittedName>
        <fullName evidence="1">Uncharacterized protein</fullName>
    </submittedName>
</protein>
<name>A0A448PPN3_ACTVI</name>
<sequence>MRSSTGGVGAWIRYGNPLEPGELDFAIAHYRAAILQPWETEAAARLKEARPDMTVLAYRCLSSTRDFEPDSMRASGLSYREARRRGWLAKRDNGDLVEWSTYPGHFQARVWDPDYRRRWVEEVCQATAGTAFDGIMADNDVFDDYYDLDFPLEGIADAAALRAELNTFVDQVGAGLNSVGKILIPNVAEARREPGRWDRHSAWGGGFDECWLGWGDDHLFDEATALAQIHELRGPGLSIVRTPDGGGGGTGTRGDGATRLPYGLYGLAAFWVFGGGEGAYAATGHDDYSRTPWFPALDADLGRPLGRPQRRSGAWVREFEGGLAAVVLSGEGQAGLELPAGLVLPGPTGAPDGEPLPTRVTLPGHFGLIALRP</sequence>
<proteinExistence type="predicted"/>
<evidence type="ECO:0000313" key="1">
    <source>
        <dbReference type="EMBL" id="VEI18531.1"/>
    </source>
</evidence>
<dbReference type="Proteomes" id="UP000268658">
    <property type="component" value="Chromosome"/>
</dbReference>
<dbReference type="RefSeq" id="WP_126415094.1">
    <property type="nucleotide sequence ID" value="NZ_JASPER010000028.1"/>
</dbReference>
<dbReference type="Pfam" id="PF14885">
    <property type="entry name" value="GHL15"/>
    <property type="match status" value="1"/>
</dbReference>
<dbReference type="InterPro" id="IPR029455">
    <property type="entry name" value="GHL15"/>
</dbReference>
<dbReference type="AlphaFoldDB" id="A0A448PPN3"/>
<organism evidence="1 2">
    <name type="scientific">Actinomyces viscosus</name>
    <dbReference type="NCBI Taxonomy" id="1656"/>
    <lineage>
        <taxon>Bacteria</taxon>
        <taxon>Bacillati</taxon>
        <taxon>Actinomycetota</taxon>
        <taxon>Actinomycetes</taxon>
        <taxon>Actinomycetales</taxon>
        <taxon>Actinomycetaceae</taxon>
        <taxon>Actinomyces</taxon>
    </lineage>
</organism>
<dbReference type="EMBL" id="LR134477">
    <property type="protein sequence ID" value="VEI18531.1"/>
    <property type="molecule type" value="Genomic_DNA"/>
</dbReference>
<reference evidence="1 2" key="1">
    <citation type="submission" date="2018-12" db="EMBL/GenBank/DDBJ databases">
        <authorList>
            <consortium name="Pathogen Informatics"/>
        </authorList>
    </citation>
    <scope>NUCLEOTIDE SEQUENCE [LARGE SCALE GENOMIC DNA]</scope>
    <source>
        <strain evidence="1 2">NCTC10951</strain>
    </source>
</reference>
<dbReference type="KEGG" id="avc:NCTC10951_02765"/>